<keyword evidence="2" id="KW-0812">Transmembrane</keyword>
<evidence type="ECO:0000313" key="3">
    <source>
        <dbReference type="EMBL" id="MFB9260543.1"/>
    </source>
</evidence>
<proteinExistence type="predicted"/>
<gene>
    <name evidence="3" type="ORF">ACFFVD_12080</name>
</gene>
<dbReference type="EMBL" id="JBHMDY010000006">
    <property type="protein sequence ID" value="MFB9260543.1"/>
    <property type="molecule type" value="Genomic_DNA"/>
</dbReference>
<keyword evidence="4" id="KW-1185">Reference proteome</keyword>
<keyword evidence="2" id="KW-1133">Transmembrane helix</keyword>
<feature type="compositionally biased region" description="Basic and acidic residues" evidence="1">
    <location>
        <begin position="1"/>
        <end position="13"/>
    </location>
</feature>
<sequence length="123" mass="12949">MALREKTKVKTEEMMTTTPSTPGPFTGRRGRLAATAGVVVVVAIFLTGCAAGPNPDVSPGGAGFWLGLWHAMILPVTFVISLFTDTVTIYEVNNDGNWYDAGFVVGLALFSGPFLAGGRGRRG</sequence>
<evidence type="ECO:0000256" key="2">
    <source>
        <dbReference type="SAM" id="Phobius"/>
    </source>
</evidence>
<organism evidence="3 4">
    <name type="scientific">Dietzia aerolata</name>
    <dbReference type="NCBI Taxonomy" id="595984"/>
    <lineage>
        <taxon>Bacteria</taxon>
        <taxon>Bacillati</taxon>
        <taxon>Actinomycetota</taxon>
        <taxon>Actinomycetes</taxon>
        <taxon>Mycobacteriales</taxon>
        <taxon>Dietziaceae</taxon>
        <taxon>Dietzia</taxon>
    </lineage>
</organism>
<evidence type="ECO:0000256" key="1">
    <source>
        <dbReference type="SAM" id="MobiDB-lite"/>
    </source>
</evidence>
<accession>A0ABV5JS32</accession>
<feature type="compositionally biased region" description="Low complexity" evidence="1">
    <location>
        <begin position="14"/>
        <end position="27"/>
    </location>
</feature>
<name>A0ABV5JS32_9ACTN</name>
<feature type="region of interest" description="Disordered" evidence="1">
    <location>
        <begin position="1"/>
        <end position="27"/>
    </location>
</feature>
<feature type="transmembrane region" description="Helical" evidence="2">
    <location>
        <begin position="64"/>
        <end position="84"/>
    </location>
</feature>
<feature type="transmembrane region" description="Helical" evidence="2">
    <location>
        <begin position="96"/>
        <end position="116"/>
    </location>
</feature>
<feature type="transmembrane region" description="Helical" evidence="2">
    <location>
        <begin position="32"/>
        <end position="52"/>
    </location>
</feature>
<keyword evidence="2" id="KW-0472">Membrane</keyword>
<dbReference type="Proteomes" id="UP001589700">
    <property type="component" value="Unassembled WGS sequence"/>
</dbReference>
<protein>
    <submittedName>
        <fullName evidence="3">Uncharacterized protein</fullName>
    </submittedName>
</protein>
<evidence type="ECO:0000313" key="4">
    <source>
        <dbReference type="Proteomes" id="UP001589700"/>
    </source>
</evidence>
<dbReference type="RefSeq" id="WP_241729621.1">
    <property type="nucleotide sequence ID" value="NZ_JAALDM010000007.1"/>
</dbReference>
<reference evidence="3 4" key="1">
    <citation type="submission" date="2024-09" db="EMBL/GenBank/DDBJ databases">
        <authorList>
            <person name="Sun Q."/>
            <person name="Mori K."/>
        </authorList>
    </citation>
    <scope>NUCLEOTIDE SEQUENCE [LARGE SCALE GENOMIC DNA]</scope>
    <source>
        <strain evidence="3 4">CCM 7659</strain>
    </source>
</reference>
<comment type="caution">
    <text evidence="3">The sequence shown here is derived from an EMBL/GenBank/DDBJ whole genome shotgun (WGS) entry which is preliminary data.</text>
</comment>